<comment type="caution">
    <text evidence="3">The sequence shown here is derived from an EMBL/GenBank/DDBJ whole genome shotgun (WGS) entry which is preliminary data.</text>
</comment>
<reference evidence="3" key="1">
    <citation type="submission" date="2020-06" db="EMBL/GenBank/DDBJ databases">
        <authorList>
            <person name="Dong N."/>
        </authorList>
    </citation>
    <scope>NUCLEOTIDE SEQUENCE</scope>
    <source>
        <strain evidence="3">DF46-2-2</strain>
    </source>
</reference>
<accession>A0AAW7DP43</accession>
<dbReference type="InterPro" id="IPR000983">
    <property type="entry name" value="Bac_GSPG_pilin"/>
</dbReference>
<proteinExistence type="predicted"/>
<dbReference type="PANTHER" id="PTHR30093">
    <property type="entry name" value="GENERAL SECRETION PATHWAY PROTEIN G"/>
    <property type="match status" value="1"/>
</dbReference>
<reference evidence="3" key="2">
    <citation type="journal article" date="2022" name="Sci. Total Environ.">
        <title>Prevalence, transmission, and molecular epidemiology of tet(X)-positive bacteria among humans, animals, and environmental niches in China: An epidemiological, and genomic-based study.</title>
        <authorList>
            <person name="Dong N."/>
            <person name="Zeng Y."/>
            <person name="Cai C."/>
            <person name="Sun C."/>
            <person name="Lu J."/>
            <person name="Liu C."/>
            <person name="Zhou H."/>
            <person name="Sun Q."/>
            <person name="Shu L."/>
            <person name="Wang H."/>
            <person name="Wang Y."/>
            <person name="Wang S."/>
            <person name="Wu C."/>
            <person name="Chan E.W."/>
            <person name="Chen G."/>
            <person name="Shen Z."/>
            <person name="Chen S."/>
            <person name="Zhang R."/>
        </authorList>
    </citation>
    <scope>NUCLEOTIDE SEQUENCE</scope>
    <source>
        <strain evidence="3">DF46-2-2</strain>
    </source>
</reference>
<dbReference type="Pfam" id="PF07963">
    <property type="entry name" value="N_methyl"/>
    <property type="match status" value="1"/>
</dbReference>
<dbReference type="Gene3D" id="3.30.700.10">
    <property type="entry name" value="Glycoprotein, Type 4 Pilin"/>
    <property type="match status" value="1"/>
</dbReference>
<evidence type="ECO:0000313" key="4">
    <source>
        <dbReference type="Proteomes" id="UP001173465"/>
    </source>
</evidence>
<dbReference type="PRINTS" id="PR00813">
    <property type="entry name" value="BCTERIALGSPG"/>
</dbReference>
<keyword evidence="2" id="KW-1133">Transmembrane helix</keyword>
<dbReference type="InterPro" id="IPR031982">
    <property type="entry name" value="PilE-like"/>
</dbReference>
<feature type="transmembrane region" description="Helical" evidence="2">
    <location>
        <begin position="12"/>
        <end position="33"/>
    </location>
</feature>
<keyword evidence="1" id="KW-0488">Methylation</keyword>
<sequence length="130" mass="13948">MTQPVSGRRQSGFTLIEIMIVVVILGIVAAIAYPSYTRYVQRANEAEAQGLIMDLASRLEAHRAQNFSYEGATVANLAPELNANTNYTTALVLANSNQTYTITANPTSGMMSGMPALTYNSVTGPGWDAQ</sequence>
<dbReference type="AlphaFoldDB" id="A0AAW7DP43"/>
<protein>
    <submittedName>
        <fullName evidence="3">Prepilin-type N-terminal cleavage/methylation domain-containing protein</fullName>
    </submittedName>
</protein>
<dbReference type="SUPFAM" id="SSF54523">
    <property type="entry name" value="Pili subunits"/>
    <property type="match status" value="1"/>
</dbReference>
<dbReference type="NCBIfam" id="TIGR02532">
    <property type="entry name" value="IV_pilin_GFxxxE"/>
    <property type="match status" value="1"/>
</dbReference>
<name>A0AAW7DP43_9GAMM</name>
<dbReference type="GO" id="GO:0043683">
    <property type="term" value="P:type IV pilus assembly"/>
    <property type="evidence" value="ECO:0007669"/>
    <property type="project" value="InterPro"/>
</dbReference>
<keyword evidence="2" id="KW-0812">Transmembrane</keyword>
<evidence type="ECO:0000313" key="3">
    <source>
        <dbReference type="EMBL" id="MDM1695925.1"/>
    </source>
</evidence>
<evidence type="ECO:0000256" key="1">
    <source>
        <dbReference type="ARBA" id="ARBA00022481"/>
    </source>
</evidence>
<dbReference type="Proteomes" id="UP001173465">
    <property type="component" value="Unassembled WGS sequence"/>
</dbReference>
<gene>
    <name evidence="3" type="ORF">HX099_04490</name>
</gene>
<dbReference type="PROSITE" id="PS00409">
    <property type="entry name" value="PROKAR_NTER_METHYL"/>
    <property type="match status" value="1"/>
</dbReference>
<organism evidence="3 4">
    <name type="scientific">Thiopseudomonas alkaliphila</name>
    <dbReference type="NCBI Taxonomy" id="1697053"/>
    <lineage>
        <taxon>Bacteria</taxon>
        <taxon>Pseudomonadati</taxon>
        <taxon>Pseudomonadota</taxon>
        <taxon>Gammaproteobacteria</taxon>
        <taxon>Pseudomonadales</taxon>
        <taxon>Pseudomonadaceae</taxon>
        <taxon>Thiopseudomonas</taxon>
    </lineage>
</organism>
<dbReference type="PANTHER" id="PTHR30093:SF47">
    <property type="entry name" value="TYPE IV PILUS NON-CORE MINOR PILIN PILE"/>
    <property type="match status" value="1"/>
</dbReference>
<dbReference type="InterPro" id="IPR045584">
    <property type="entry name" value="Pilin-like"/>
</dbReference>
<dbReference type="EMBL" id="JACANB010000002">
    <property type="protein sequence ID" value="MDM1695925.1"/>
    <property type="molecule type" value="Genomic_DNA"/>
</dbReference>
<dbReference type="GO" id="GO:0015627">
    <property type="term" value="C:type II protein secretion system complex"/>
    <property type="evidence" value="ECO:0007669"/>
    <property type="project" value="InterPro"/>
</dbReference>
<dbReference type="InterPro" id="IPR012902">
    <property type="entry name" value="N_methyl_site"/>
</dbReference>
<dbReference type="GO" id="GO:0015628">
    <property type="term" value="P:protein secretion by the type II secretion system"/>
    <property type="evidence" value="ECO:0007669"/>
    <property type="project" value="InterPro"/>
</dbReference>
<keyword evidence="2" id="KW-0472">Membrane</keyword>
<dbReference type="Pfam" id="PF16732">
    <property type="entry name" value="ComP_DUS"/>
    <property type="match status" value="1"/>
</dbReference>
<evidence type="ECO:0000256" key="2">
    <source>
        <dbReference type="SAM" id="Phobius"/>
    </source>
</evidence>